<dbReference type="AlphaFoldDB" id="A0A653DVZ5"/>
<organism evidence="2 3">
    <name type="scientific">Callosobruchus maculatus</name>
    <name type="common">Southern cowpea weevil</name>
    <name type="synonym">Pulse bruchid</name>
    <dbReference type="NCBI Taxonomy" id="64391"/>
    <lineage>
        <taxon>Eukaryota</taxon>
        <taxon>Metazoa</taxon>
        <taxon>Ecdysozoa</taxon>
        <taxon>Arthropoda</taxon>
        <taxon>Hexapoda</taxon>
        <taxon>Insecta</taxon>
        <taxon>Pterygota</taxon>
        <taxon>Neoptera</taxon>
        <taxon>Endopterygota</taxon>
        <taxon>Coleoptera</taxon>
        <taxon>Polyphaga</taxon>
        <taxon>Cucujiformia</taxon>
        <taxon>Chrysomeloidea</taxon>
        <taxon>Chrysomelidae</taxon>
        <taxon>Bruchinae</taxon>
        <taxon>Bruchini</taxon>
        <taxon>Callosobruchus</taxon>
    </lineage>
</organism>
<reference evidence="2 3" key="1">
    <citation type="submission" date="2019-01" db="EMBL/GenBank/DDBJ databases">
        <authorList>
            <person name="Sayadi A."/>
        </authorList>
    </citation>
    <scope>NUCLEOTIDE SEQUENCE [LARGE SCALE GENOMIC DNA]</scope>
</reference>
<keyword evidence="1" id="KW-1133">Transmembrane helix</keyword>
<proteinExistence type="predicted"/>
<keyword evidence="1" id="KW-0812">Transmembrane</keyword>
<protein>
    <submittedName>
        <fullName evidence="2">Uncharacterized protein</fullName>
    </submittedName>
</protein>
<accession>A0A653DVZ5</accession>
<name>A0A653DVZ5_CALMS</name>
<feature type="transmembrane region" description="Helical" evidence="1">
    <location>
        <begin position="12"/>
        <end position="31"/>
    </location>
</feature>
<feature type="non-terminal residue" evidence="2">
    <location>
        <position position="1"/>
    </location>
</feature>
<evidence type="ECO:0000256" key="1">
    <source>
        <dbReference type="SAM" id="Phobius"/>
    </source>
</evidence>
<sequence length="86" mass="10100">RAIRDGNWRGRGLIEIATFLFIYLICIGENFRQLSLYFNVAEKLQIHGLTFRKHIVWLFLAKEKRGYKKNCTTYLSSLTREDLSSG</sequence>
<evidence type="ECO:0000313" key="2">
    <source>
        <dbReference type="EMBL" id="VEN64354.1"/>
    </source>
</evidence>
<dbReference type="EMBL" id="CAACVG010015296">
    <property type="protein sequence ID" value="VEN64354.1"/>
    <property type="molecule type" value="Genomic_DNA"/>
</dbReference>
<keyword evidence="3" id="KW-1185">Reference proteome</keyword>
<dbReference type="Proteomes" id="UP000410492">
    <property type="component" value="Unassembled WGS sequence"/>
</dbReference>
<gene>
    <name evidence="2" type="ORF">CALMAC_LOCUS20895</name>
</gene>
<keyword evidence="1" id="KW-0472">Membrane</keyword>
<evidence type="ECO:0000313" key="3">
    <source>
        <dbReference type="Proteomes" id="UP000410492"/>
    </source>
</evidence>